<evidence type="ECO:0000256" key="2">
    <source>
        <dbReference type="PROSITE-ProRule" id="PRU00267"/>
    </source>
</evidence>
<dbReference type="Ensembl" id="ENSACOT00000003676.1">
    <property type="protein sequence ID" value="ENSACOP00000003546.1"/>
    <property type="gene ID" value="ENSACOG00000002503.1"/>
</dbReference>
<dbReference type="PROSITE" id="PS50118">
    <property type="entry name" value="HMG_BOX_2"/>
    <property type="match status" value="1"/>
</dbReference>
<feature type="region of interest" description="Disordered" evidence="3">
    <location>
        <begin position="127"/>
        <end position="156"/>
    </location>
</feature>
<dbReference type="InterPro" id="IPR009071">
    <property type="entry name" value="HMG_box_dom"/>
</dbReference>
<proteinExistence type="predicted"/>
<feature type="domain" description="HMG box" evidence="4">
    <location>
        <begin position="91"/>
        <end position="156"/>
    </location>
</feature>
<keyword evidence="6" id="KW-1185">Reference proteome</keyword>
<feature type="region of interest" description="Disordered" evidence="3">
    <location>
        <begin position="1"/>
        <end position="95"/>
    </location>
</feature>
<name>A0A8B9ISV5_9PSIT</name>
<feature type="compositionally biased region" description="Basic residues" evidence="3">
    <location>
        <begin position="36"/>
        <end position="86"/>
    </location>
</feature>
<dbReference type="SUPFAM" id="SSF47095">
    <property type="entry name" value="HMG-box"/>
    <property type="match status" value="1"/>
</dbReference>
<dbReference type="Proteomes" id="UP000694522">
    <property type="component" value="Unplaced"/>
</dbReference>
<sequence>PAPGEERNPRPAKSCYITSAMTSQEPEPSREISARRSARRKTMSRKREKNSKKAAKHRRPRRTKKRASRALRGVQKRQRRRQKKRVSFSTDKQPLPPFFLFMAKNRRKLQRSNPQLTAVEMAKTLGKMWHQQPQSDKEMYRKQAEYLRKGKRRRRE</sequence>
<accession>A0A8B9ISV5</accession>
<keyword evidence="1 2" id="KW-0238">DNA-binding</keyword>
<organism evidence="5 6">
    <name type="scientific">Amazona collaria</name>
    <name type="common">yellow-billed parrot</name>
    <dbReference type="NCBI Taxonomy" id="241587"/>
    <lineage>
        <taxon>Eukaryota</taxon>
        <taxon>Metazoa</taxon>
        <taxon>Chordata</taxon>
        <taxon>Craniata</taxon>
        <taxon>Vertebrata</taxon>
        <taxon>Euteleostomi</taxon>
        <taxon>Archelosauria</taxon>
        <taxon>Archosauria</taxon>
        <taxon>Dinosauria</taxon>
        <taxon>Saurischia</taxon>
        <taxon>Theropoda</taxon>
        <taxon>Coelurosauria</taxon>
        <taxon>Aves</taxon>
        <taxon>Neognathae</taxon>
        <taxon>Neoaves</taxon>
        <taxon>Telluraves</taxon>
        <taxon>Australaves</taxon>
        <taxon>Psittaciformes</taxon>
        <taxon>Psittacidae</taxon>
        <taxon>Amazona</taxon>
    </lineage>
</organism>
<feature type="compositionally biased region" description="Basic and acidic residues" evidence="3">
    <location>
        <begin position="135"/>
        <end position="148"/>
    </location>
</feature>
<dbReference type="GO" id="GO:0005634">
    <property type="term" value="C:nucleus"/>
    <property type="evidence" value="ECO:0007669"/>
    <property type="project" value="UniProtKB-UniRule"/>
</dbReference>
<evidence type="ECO:0000313" key="6">
    <source>
        <dbReference type="Proteomes" id="UP000694522"/>
    </source>
</evidence>
<keyword evidence="2" id="KW-0539">Nucleus</keyword>
<reference evidence="5" key="2">
    <citation type="submission" date="2025-09" db="UniProtKB">
        <authorList>
            <consortium name="Ensembl"/>
        </authorList>
    </citation>
    <scope>IDENTIFICATION</scope>
</reference>
<evidence type="ECO:0000256" key="1">
    <source>
        <dbReference type="ARBA" id="ARBA00023125"/>
    </source>
</evidence>
<dbReference type="GO" id="GO:0003677">
    <property type="term" value="F:DNA binding"/>
    <property type="evidence" value="ECO:0007669"/>
    <property type="project" value="UniProtKB-UniRule"/>
</dbReference>
<dbReference type="PRINTS" id="PR00886">
    <property type="entry name" value="HIGHMOBLTY12"/>
</dbReference>
<dbReference type="PANTHER" id="PTHR48112">
    <property type="entry name" value="HIGH MOBILITY GROUP PROTEIN DSP1"/>
    <property type="match status" value="1"/>
</dbReference>
<dbReference type="InterPro" id="IPR036910">
    <property type="entry name" value="HMG_box_dom_sf"/>
</dbReference>
<dbReference type="Pfam" id="PF00505">
    <property type="entry name" value="HMG_box"/>
    <property type="match status" value="1"/>
</dbReference>
<dbReference type="InterPro" id="IPR050342">
    <property type="entry name" value="HMGB"/>
</dbReference>
<evidence type="ECO:0000259" key="4">
    <source>
        <dbReference type="PROSITE" id="PS50118"/>
    </source>
</evidence>
<dbReference type="SMART" id="SM00398">
    <property type="entry name" value="HMG"/>
    <property type="match status" value="1"/>
</dbReference>
<protein>
    <recommendedName>
        <fullName evidence="4">HMG box domain-containing protein</fullName>
    </recommendedName>
</protein>
<feature type="DNA-binding region" description="HMG box" evidence="2">
    <location>
        <begin position="91"/>
        <end position="156"/>
    </location>
</feature>
<evidence type="ECO:0000256" key="3">
    <source>
        <dbReference type="SAM" id="MobiDB-lite"/>
    </source>
</evidence>
<dbReference type="Gene3D" id="1.10.30.10">
    <property type="entry name" value="High mobility group box domain"/>
    <property type="match status" value="1"/>
</dbReference>
<reference evidence="5" key="1">
    <citation type="submission" date="2025-08" db="UniProtKB">
        <authorList>
            <consortium name="Ensembl"/>
        </authorList>
    </citation>
    <scope>IDENTIFICATION</scope>
</reference>
<dbReference type="AlphaFoldDB" id="A0A8B9ISV5"/>
<evidence type="ECO:0000313" key="5">
    <source>
        <dbReference type="Ensembl" id="ENSACOP00000003546.1"/>
    </source>
</evidence>